<gene>
    <name evidence="6" type="ORF">DGYR_LOCUS1603</name>
</gene>
<dbReference type="OrthoDB" id="5794312at2759"/>
<reference evidence="6 7" key="1">
    <citation type="submission" date="2020-08" db="EMBL/GenBank/DDBJ databases">
        <authorList>
            <person name="Hejnol A."/>
        </authorList>
    </citation>
    <scope>NUCLEOTIDE SEQUENCE [LARGE SCALE GENOMIC DNA]</scope>
</reference>
<dbReference type="Proteomes" id="UP000549394">
    <property type="component" value="Unassembled WGS sequence"/>
</dbReference>
<dbReference type="InterPro" id="IPR013019">
    <property type="entry name" value="MAD_homology_MH1"/>
</dbReference>
<keyword evidence="3" id="KW-0804">Transcription</keyword>
<dbReference type="EMBL" id="CAJFCJ010000002">
    <property type="protein sequence ID" value="CAD5112471.1"/>
    <property type="molecule type" value="Genomic_DNA"/>
</dbReference>
<proteinExistence type="predicted"/>
<sequence length="174" mass="20177">MGDEKVMSNFQVQNVIKLLLNHKKGEDKDEKWPEKAIKSLVKKLRGLSGNEGIDLLLNAISQKDANTNCIKIPRSLDGRMQVSTRKGMPHVMYCRLWRWPDLTSHNELKSMDHCIFAFHLKRDQVCVNPYHYQRIKTEEVTNTDTLKRGRLKIAKAFLLSFCIARDRLAKIVDV</sequence>
<keyword evidence="4" id="KW-0539">Nucleus</keyword>
<organism evidence="6 7">
    <name type="scientific">Dimorphilus gyrociliatus</name>
    <dbReference type="NCBI Taxonomy" id="2664684"/>
    <lineage>
        <taxon>Eukaryota</taxon>
        <taxon>Metazoa</taxon>
        <taxon>Spiralia</taxon>
        <taxon>Lophotrochozoa</taxon>
        <taxon>Annelida</taxon>
        <taxon>Polychaeta</taxon>
        <taxon>Polychaeta incertae sedis</taxon>
        <taxon>Dinophilidae</taxon>
        <taxon>Dimorphilus</taxon>
    </lineage>
</organism>
<evidence type="ECO:0000256" key="4">
    <source>
        <dbReference type="ARBA" id="ARBA00023242"/>
    </source>
</evidence>
<accession>A0A7I8VB95</accession>
<dbReference type="GO" id="GO:0000978">
    <property type="term" value="F:RNA polymerase II cis-regulatory region sequence-specific DNA binding"/>
    <property type="evidence" value="ECO:0007669"/>
    <property type="project" value="TreeGrafter"/>
</dbReference>
<comment type="caution">
    <text evidence="6">The sequence shown here is derived from an EMBL/GenBank/DDBJ whole genome shotgun (WGS) entry which is preliminary data.</text>
</comment>
<dbReference type="GO" id="GO:0070411">
    <property type="term" value="F:I-SMAD binding"/>
    <property type="evidence" value="ECO:0007669"/>
    <property type="project" value="TreeGrafter"/>
</dbReference>
<dbReference type="GO" id="GO:0045944">
    <property type="term" value="P:positive regulation of transcription by RNA polymerase II"/>
    <property type="evidence" value="ECO:0007669"/>
    <property type="project" value="TreeGrafter"/>
</dbReference>
<dbReference type="SMART" id="SM00523">
    <property type="entry name" value="DWA"/>
    <property type="match status" value="1"/>
</dbReference>
<keyword evidence="7" id="KW-1185">Reference proteome</keyword>
<evidence type="ECO:0000256" key="3">
    <source>
        <dbReference type="ARBA" id="ARBA00023163"/>
    </source>
</evidence>
<feature type="domain" description="MH1" evidence="5">
    <location>
        <begin position="14"/>
        <end position="141"/>
    </location>
</feature>
<dbReference type="GO" id="GO:0009653">
    <property type="term" value="P:anatomical structure morphogenesis"/>
    <property type="evidence" value="ECO:0007669"/>
    <property type="project" value="TreeGrafter"/>
</dbReference>
<evidence type="ECO:0000313" key="7">
    <source>
        <dbReference type="Proteomes" id="UP000549394"/>
    </source>
</evidence>
<comment type="subcellular location">
    <subcellularLocation>
        <location evidence="1">Nucleus</location>
    </subcellularLocation>
</comment>
<dbReference type="PROSITE" id="PS51075">
    <property type="entry name" value="MH1"/>
    <property type="match status" value="1"/>
</dbReference>
<dbReference type="AlphaFoldDB" id="A0A7I8VB95"/>
<evidence type="ECO:0000256" key="1">
    <source>
        <dbReference type="ARBA" id="ARBA00004123"/>
    </source>
</evidence>
<dbReference type="Gene3D" id="3.90.520.10">
    <property type="entry name" value="SMAD MH1 domain"/>
    <property type="match status" value="1"/>
</dbReference>
<dbReference type="SUPFAM" id="SSF56366">
    <property type="entry name" value="SMAD MH1 domain"/>
    <property type="match status" value="1"/>
</dbReference>
<protein>
    <submittedName>
        <fullName evidence="6">DgyrCDS1691</fullName>
    </submittedName>
</protein>
<evidence type="ECO:0000259" key="5">
    <source>
        <dbReference type="PROSITE" id="PS51075"/>
    </source>
</evidence>
<keyword evidence="2" id="KW-0805">Transcription regulation</keyword>
<dbReference type="GO" id="GO:0032924">
    <property type="term" value="P:activin receptor signaling pathway"/>
    <property type="evidence" value="ECO:0007669"/>
    <property type="project" value="TreeGrafter"/>
</dbReference>
<evidence type="ECO:0000313" key="6">
    <source>
        <dbReference type="EMBL" id="CAD5112471.1"/>
    </source>
</evidence>
<dbReference type="GO" id="GO:0000981">
    <property type="term" value="F:DNA-binding transcription factor activity, RNA polymerase II-specific"/>
    <property type="evidence" value="ECO:0007669"/>
    <property type="project" value="TreeGrafter"/>
</dbReference>
<dbReference type="GO" id="GO:0060395">
    <property type="term" value="P:SMAD protein signal transduction"/>
    <property type="evidence" value="ECO:0007669"/>
    <property type="project" value="TreeGrafter"/>
</dbReference>
<dbReference type="GO" id="GO:0030154">
    <property type="term" value="P:cell differentiation"/>
    <property type="evidence" value="ECO:0007669"/>
    <property type="project" value="TreeGrafter"/>
</dbReference>
<dbReference type="GO" id="GO:0071144">
    <property type="term" value="C:heteromeric SMAD protein complex"/>
    <property type="evidence" value="ECO:0007669"/>
    <property type="project" value="TreeGrafter"/>
</dbReference>
<evidence type="ECO:0000256" key="2">
    <source>
        <dbReference type="ARBA" id="ARBA00023015"/>
    </source>
</evidence>
<dbReference type="InterPro" id="IPR003619">
    <property type="entry name" value="MAD_homology1_Dwarfin-type"/>
</dbReference>
<dbReference type="Pfam" id="PF03165">
    <property type="entry name" value="MH1"/>
    <property type="match status" value="1"/>
</dbReference>
<dbReference type="InterPro" id="IPR036578">
    <property type="entry name" value="SMAD_MH1_sf"/>
</dbReference>
<dbReference type="PANTHER" id="PTHR13703">
    <property type="entry name" value="SMAD"/>
    <property type="match status" value="1"/>
</dbReference>
<dbReference type="InterPro" id="IPR013790">
    <property type="entry name" value="Dwarfin"/>
</dbReference>
<name>A0A7I8VB95_9ANNE</name>
<dbReference type="PANTHER" id="PTHR13703:SF25">
    <property type="entry name" value="MOTHERS AGAINST DECAPENTAPLEGIC HOMOLOG"/>
    <property type="match status" value="1"/>
</dbReference>